<dbReference type="InterPro" id="IPR009936">
    <property type="entry name" value="DUF1468"/>
</dbReference>
<evidence type="ECO:0000256" key="1">
    <source>
        <dbReference type="SAM" id="Phobius"/>
    </source>
</evidence>
<keyword evidence="1" id="KW-1133">Transmembrane helix</keyword>
<comment type="caution">
    <text evidence="3">The sequence shown here is derived from an EMBL/GenBank/DDBJ whole genome shotgun (WGS) entry which is preliminary data.</text>
</comment>
<feature type="transmembrane region" description="Helical" evidence="1">
    <location>
        <begin position="120"/>
        <end position="137"/>
    </location>
</feature>
<organism evidence="3 4">
    <name type="scientific">Haloechinothrix salitolerans</name>
    <dbReference type="NCBI Taxonomy" id="926830"/>
    <lineage>
        <taxon>Bacteria</taxon>
        <taxon>Bacillati</taxon>
        <taxon>Actinomycetota</taxon>
        <taxon>Actinomycetes</taxon>
        <taxon>Pseudonocardiales</taxon>
        <taxon>Pseudonocardiaceae</taxon>
        <taxon>Haloechinothrix</taxon>
    </lineage>
</organism>
<feature type="transmembrane region" description="Helical" evidence="1">
    <location>
        <begin position="94"/>
        <end position="114"/>
    </location>
</feature>
<proteinExistence type="predicted"/>
<keyword evidence="1" id="KW-0472">Membrane</keyword>
<sequence length="173" mass="18476">MTRFQFSNRTIAIAIAAFAVAYLVAAFRMPDFAAVDLPVQSYTLPRWLGIALLVLAVALFFERTERPTDAPSDTHDADEQAQPAPATSARLGRLGSPAAEIGLFVGSLGLYVLAFEPLGFVLATALYLAALTWYLGYPRHLVNGVVSVAVPLVLYLTMSVGLDVALPTGPLPL</sequence>
<reference evidence="4" key="1">
    <citation type="journal article" date="2019" name="Int. J. Syst. Evol. Microbiol.">
        <title>The Global Catalogue of Microorganisms (GCM) 10K type strain sequencing project: providing services to taxonomists for standard genome sequencing and annotation.</title>
        <authorList>
            <consortium name="The Broad Institute Genomics Platform"/>
            <consortium name="The Broad Institute Genome Sequencing Center for Infectious Disease"/>
            <person name="Wu L."/>
            <person name="Ma J."/>
        </authorList>
    </citation>
    <scope>NUCLEOTIDE SEQUENCE [LARGE SCALE GENOMIC DNA]</scope>
    <source>
        <strain evidence="4">KCTC 32255</strain>
    </source>
</reference>
<dbReference type="EMBL" id="JBHSXX010000001">
    <property type="protein sequence ID" value="MFC6870640.1"/>
    <property type="molecule type" value="Genomic_DNA"/>
</dbReference>
<gene>
    <name evidence="3" type="ORF">ACFQGD_26260</name>
</gene>
<dbReference type="Proteomes" id="UP001596337">
    <property type="component" value="Unassembled WGS sequence"/>
</dbReference>
<feature type="domain" description="DUF1468" evidence="2">
    <location>
        <begin position="11"/>
        <end position="167"/>
    </location>
</feature>
<keyword evidence="4" id="KW-1185">Reference proteome</keyword>
<dbReference type="RefSeq" id="WP_345404914.1">
    <property type="nucleotide sequence ID" value="NZ_BAABLA010000119.1"/>
</dbReference>
<protein>
    <submittedName>
        <fullName evidence="3">Tripartite tricarboxylate transporter TctB family protein</fullName>
    </submittedName>
</protein>
<dbReference type="Pfam" id="PF07331">
    <property type="entry name" value="TctB"/>
    <property type="match status" value="1"/>
</dbReference>
<evidence type="ECO:0000313" key="3">
    <source>
        <dbReference type="EMBL" id="MFC6870640.1"/>
    </source>
</evidence>
<evidence type="ECO:0000259" key="2">
    <source>
        <dbReference type="Pfam" id="PF07331"/>
    </source>
</evidence>
<evidence type="ECO:0000313" key="4">
    <source>
        <dbReference type="Proteomes" id="UP001596337"/>
    </source>
</evidence>
<feature type="transmembrane region" description="Helical" evidence="1">
    <location>
        <begin position="144"/>
        <end position="166"/>
    </location>
</feature>
<keyword evidence="1" id="KW-0812">Transmembrane</keyword>
<feature type="transmembrane region" description="Helical" evidence="1">
    <location>
        <begin position="42"/>
        <end position="61"/>
    </location>
</feature>
<accession>A0ABW2C5J8</accession>
<name>A0ABW2C5J8_9PSEU</name>